<proteinExistence type="predicted"/>
<dbReference type="NCBIfam" id="NF047412">
    <property type="entry name" value="sig_GCG_CRPN_rpt"/>
    <property type="match status" value="1"/>
</dbReference>
<reference evidence="1" key="1">
    <citation type="journal article" date="2023" name="Int. J. Syst. Evol. Microbiol.">
        <title>Methylocystis iwaonis sp. nov., a type II methane-oxidizing bacterium from surface soil of a rice paddy field in Japan, and emended description of the genus Methylocystis (ex Whittenbury et al. 1970) Bowman et al. 1993.</title>
        <authorList>
            <person name="Kaise H."/>
            <person name="Sawadogo J.B."/>
            <person name="Alam M.S."/>
            <person name="Ueno C."/>
            <person name="Dianou D."/>
            <person name="Shinjo R."/>
            <person name="Asakawa S."/>
        </authorList>
    </citation>
    <scope>NUCLEOTIDE SEQUENCE</scope>
    <source>
        <strain evidence="1">LMG27198</strain>
    </source>
</reference>
<dbReference type="RefSeq" id="WP_281806668.1">
    <property type="nucleotide sequence ID" value="NZ_BSEC01000005.1"/>
</dbReference>
<organism evidence="1 2">
    <name type="scientific">Methylocystis echinoides</name>
    <dbReference type="NCBI Taxonomy" id="29468"/>
    <lineage>
        <taxon>Bacteria</taxon>
        <taxon>Pseudomonadati</taxon>
        <taxon>Pseudomonadota</taxon>
        <taxon>Alphaproteobacteria</taxon>
        <taxon>Hyphomicrobiales</taxon>
        <taxon>Methylocystaceae</taxon>
        <taxon>Methylocystis</taxon>
    </lineage>
</organism>
<comment type="caution">
    <text evidence="1">The sequence shown here is derived from an EMBL/GenBank/DDBJ whole genome shotgun (WGS) entry which is preliminary data.</text>
</comment>
<dbReference type="Proteomes" id="UP001144323">
    <property type="component" value="Unassembled WGS sequence"/>
</dbReference>
<evidence type="ECO:0000313" key="2">
    <source>
        <dbReference type="Proteomes" id="UP001144323"/>
    </source>
</evidence>
<keyword evidence="2" id="KW-1185">Reference proteome</keyword>
<sequence length="115" mass="12977">MKTPLKFGYVFAVAIASYIVTSQTSRALPVDITTTAPAHIERADWACGPGWHVDAWGRCDRNHWGSYGYGYSGWNGGWNDSGWQRPGYGGYPGWQSGGYYARPVRHRRWDDDDDD</sequence>
<dbReference type="InterPro" id="IPR058110">
    <property type="entry name" value="GCG_CRPN_dom"/>
</dbReference>
<protein>
    <submittedName>
        <fullName evidence="1">Uncharacterized protein</fullName>
    </submittedName>
</protein>
<dbReference type="AlphaFoldDB" id="A0A9W6GZD5"/>
<name>A0A9W6GZD5_9HYPH</name>
<dbReference type="EMBL" id="BSEC01000005">
    <property type="protein sequence ID" value="GLI95716.1"/>
    <property type="molecule type" value="Genomic_DNA"/>
</dbReference>
<evidence type="ECO:0000313" key="1">
    <source>
        <dbReference type="EMBL" id="GLI95716.1"/>
    </source>
</evidence>
<accession>A0A9W6GZD5</accession>
<gene>
    <name evidence="1" type="ORF">LMG27198_47080</name>
</gene>